<proteinExistence type="predicted"/>
<dbReference type="PROSITE" id="PS51819">
    <property type="entry name" value="VOC"/>
    <property type="match status" value="1"/>
</dbReference>
<dbReference type="RefSeq" id="WP_301126538.1">
    <property type="nucleotide sequence ID" value="NZ_JAUHPV010000002.1"/>
</dbReference>
<feature type="domain" description="VOC" evidence="2">
    <location>
        <begin position="2"/>
        <end position="120"/>
    </location>
</feature>
<dbReference type="InterPro" id="IPR029068">
    <property type="entry name" value="Glyas_Bleomycin-R_OHBP_Dase"/>
</dbReference>
<sequence length="257" mass="28057">MAMTRVILNVADVPRAVEFYREMLSAVVDGSVTSESAVLDVVTAEILLRRADAQPSTWEEDDLALGFRHVGFKVSDLDRVVARLREAGVRFRAEPMDTGVGVRTAFFFDPDGTVLEVIEGFVDYTREADPSEVAAERSLGAPGRPRFDHVASTVVDRDQTIGAYRELGFAAIGSLIPPEEPRGFRIDYLRSGPTILEVFSFESATHRPHVGIDTFGFQAVVIEADKPVAGSRPLGRLDDVDVLVDPDNLPYAIAPPA</sequence>
<evidence type="ECO:0000313" key="4">
    <source>
        <dbReference type="Proteomes" id="UP001172738"/>
    </source>
</evidence>
<dbReference type="PANTHER" id="PTHR43048:SF3">
    <property type="entry name" value="METHYLMALONYL-COA EPIMERASE, MITOCHONDRIAL"/>
    <property type="match status" value="1"/>
</dbReference>
<gene>
    <name evidence="3" type="ORF">QQX04_04125</name>
</gene>
<organism evidence="3 4">
    <name type="scientific">Demequina zhanjiangensis</name>
    <dbReference type="NCBI Taxonomy" id="3051659"/>
    <lineage>
        <taxon>Bacteria</taxon>
        <taxon>Bacillati</taxon>
        <taxon>Actinomycetota</taxon>
        <taxon>Actinomycetes</taxon>
        <taxon>Micrococcales</taxon>
        <taxon>Demequinaceae</taxon>
        <taxon>Demequina</taxon>
    </lineage>
</organism>
<dbReference type="CDD" id="cd06587">
    <property type="entry name" value="VOC"/>
    <property type="match status" value="1"/>
</dbReference>
<dbReference type="InterPro" id="IPR004360">
    <property type="entry name" value="Glyas_Fos-R_dOase_dom"/>
</dbReference>
<dbReference type="Pfam" id="PF00903">
    <property type="entry name" value="Glyoxalase"/>
    <property type="match status" value="1"/>
</dbReference>
<dbReference type="Gene3D" id="3.10.180.10">
    <property type="entry name" value="2,3-Dihydroxybiphenyl 1,2-Dioxygenase, domain 1"/>
    <property type="match status" value="2"/>
</dbReference>
<comment type="caution">
    <text evidence="3">The sequence shown here is derived from an EMBL/GenBank/DDBJ whole genome shotgun (WGS) entry which is preliminary data.</text>
</comment>
<keyword evidence="1" id="KW-0479">Metal-binding</keyword>
<evidence type="ECO:0000259" key="2">
    <source>
        <dbReference type="PROSITE" id="PS51819"/>
    </source>
</evidence>
<dbReference type="EMBL" id="JAUHPV010000002">
    <property type="protein sequence ID" value="MDN4472177.1"/>
    <property type="molecule type" value="Genomic_DNA"/>
</dbReference>
<reference evidence="3" key="1">
    <citation type="submission" date="2023-06" db="EMBL/GenBank/DDBJ databases">
        <title>SYSU T00b26.</title>
        <authorList>
            <person name="Gao L."/>
            <person name="Fang B.-Z."/>
            <person name="Li W.-J."/>
        </authorList>
    </citation>
    <scope>NUCLEOTIDE SEQUENCE</scope>
    <source>
        <strain evidence="3">SYSU T00b26</strain>
    </source>
</reference>
<dbReference type="Proteomes" id="UP001172738">
    <property type="component" value="Unassembled WGS sequence"/>
</dbReference>
<evidence type="ECO:0000313" key="3">
    <source>
        <dbReference type="EMBL" id="MDN4472177.1"/>
    </source>
</evidence>
<keyword evidence="4" id="KW-1185">Reference proteome</keyword>
<accession>A0ABT8FZI9</accession>
<dbReference type="InterPro" id="IPR037523">
    <property type="entry name" value="VOC_core"/>
</dbReference>
<evidence type="ECO:0000256" key="1">
    <source>
        <dbReference type="ARBA" id="ARBA00022723"/>
    </source>
</evidence>
<dbReference type="InterPro" id="IPR051785">
    <property type="entry name" value="MMCE/EMCE_epimerase"/>
</dbReference>
<protein>
    <submittedName>
        <fullName evidence="3">VOC family protein</fullName>
    </submittedName>
</protein>
<dbReference type="SUPFAM" id="SSF54593">
    <property type="entry name" value="Glyoxalase/Bleomycin resistance protein/Dihydroxybiphenyl dioxygenase"/>
    <property type="match status" value="2"/>
</dbReference>
<dbReference type="PANTHER" id="PTHR43048">
    <property type="entry name" value="METHYLMALONYL-COA EPIMERASE"/>
    <property type="match status" value="1"/>
</dbReference>
<name>A0ABT8FZI9_9MICO</name>